<dbReference type="AlphaFoldDB" id="A0AB33Z0P9"/>
<proteinExistence type="inferred from homology"/>
<dbReference type="Gene3D" id="3.40.50.10420">
    <property type="entry name" value="NagB/RpiA/CoA transferase-like"/>
    <property type="match status" value="1"/>
</dbReference>
<comment type="similarity">
    <text evidence="1 4">Belongs to the 5-formyltetrahydrofolate cyclo-ligase family.</text>
</comment>
<dbReference type="GO" id="GO:0009396">
    <property type="term" value="P:folic acid-containing compound biosynthetic process"/>
    <property type="evidence" value="ECO:0007669"/>
    <property type="project" value="TreeGrafter"/>
</dbReference>
<evidence type="ECO:0000313" key="6">
    <source>
        <dbReference type="Proteomes" id="UP000015462"/>
    </source>
</evidence>
<evidence type="ECO:0000256" key="4">
    <source>
        <dbReference type="RuleBase" id="RU361279"/>
    </source>
</evidence>
<evidence type="ECO:0000256" key="2">
    <source>
        <dbReference type="ARBA" id="ARBA00022741"/>
    </source>
</evidence>
<keyword evidence="2 4" id="KW-0547">Nucleotide-binding</keyword>
<protein>
    <recommendedName>
        <fullName evidence="4">5-formyltetrahydrofolate cyclo-ligase</fullName>
        <ecNumber evidence="4">6.3.3.2</ecNumber>
    </recommendedName>
</protein>
<dbReference type="GO" id="GO:0035999">
    <property type="term" value="P:tetrahydrofolate interconversion"/>
    <property type="evidence" value="ECO:0007669"/>
    <property type="project" value="TreeGrafter"/>
</dbReference>
<comment type="catalytic activity">
    <reaction evidence="4">
        <text>(6S)-5-formyl-5,6,7,8-tetrahydrofolate + ATP = (6R)-5,10-methenyltetrahydrofolate + ADP + phosphate</text>
        <dbReference type="Rhea" id="RHEA:10488"/>
        <dbReference type="ChEBI" id="CHEBI:30616"/>
        <dbReference type="ChEBI" id="CHEBI:43474"/>
        <dbReference type="ChEBI" id="CHEBI:57455"/>
        <dbReference type="ChEBI" id="CHEBI:57457"/>
        <dbReference type="ChEBI" id="CHEBI:456216"/>
        <dbReference type="EC" id="6.3.3.2"/>
    </reaction>
</comment>
<organism evidence="5 6">
    <name type="scientific">Cycloclasticus pugetii</name>
    <dbReference type="NCBI Taxonomy" id="34068"/>
    <lineage>
        <taxon>Bacteria</taxon>
        <taxon>Pseudomonadati</taxon>
        <taxon>Pseudomonadota</taxon>
        <taxon>Gammaproteobacteria</taxon>
        <taxon>Thiotrichales</taxon>
        <taxon>Piscirickettsiaceae</taxon>
        <taxon>Cycloclasticus</taxon>
    </lineage>
</organism>
<dbReference type="InterPro" id="IPR002698">
    <property type="entry name" value="FTHF_cligase"/>
</dbReference>
<dbReference type="PANTHER" id="PTHR23407">
    <property type="entry name" value="ATPASE INHIBITOR/5-FORMYLTETRAHYDROFOLATE CYCLO-LIGASE"/>
    <property type="match status" value="1"/>
</dbReference>
<dbReference type="Proteomes" id="UP000015462">
    <property type="component" value="Unassembled WGS sequence"/>
</dbReference>
<evidence type="ECO:0000256" key="1">
    <source>
        <dbReference type="ARBA" id="ARBA00010638"/>
    </source>
</evidence>
<evidence type="ECO:0000256" key="3">
    <source>
        <dbReference type="ARBA" id="ARBA00022840"/>
    </source>
</evidence>
<keyword evidence="4" id="KW-0460">Magnesium</keyword>
<keyword evidence="3 4" id="KW-0067">ATP-binding</keyword>
<dbReference type="GO" id="GO:0030272">
    <property type="term" value="F:5-formyltetrahydrofolate cyclo-ligase activity"/>
    <property type="evidence" value="ECO:0007669"/>
    <property type="project" value="UniProtKB-EC"/>
</dbReference>
<reference evidence="5 6" key="1">
    <citation type="journal article" date="2013" name="Genome Announc.">
        <title>Genome Sequence of the Pyrene- and Fluoranthene-Degrading Bacterium Cycloclasticus sp. Strain PY97M.</title>
        <authorList>
            <person name="Cui Z."/>
            <person name="Xu G."/>
            <person name="Li Q."/>
            <person name="Gao W."/>
            <person name="Zheng L."/>
        </authorList>
    </citation>
    <scope>NUCLEOTIDE SEQUENCE [LARGE SCALE GENOMIC DNA]</scope>
    <source>
        <strain evidence="5 6">PY97M</strain>
    </source>
</reference>
<dbReference type="EMBL" id="ASHL01000005">
    <property type="protein sequence ID" value="EPD12929.1"/>
    <property type="molecule type" value="Genomic_DNA"/>
</dbReference>
<dbReference type="GO" id="GO:0005524">
    <property type="term" value="F:ATP binding"/>
    <property type="evidence" value="ECO:0007669"/>
    <property type="project" value="UniProtKB-KW"/>
</dbReference>
<dbReference type="NCBIfam" id="TIGR02727">
    <property type="entry name" value="MTHFS_bact"/>
    <property type="match status" value="1"/>
</dbReference>
<keyword evidence="5" id="KW-0436">Ligase</keyword>
<evidence type="ECO:0000313" key="5">
    <source>
        <dbReference type="EMBL" id="EPD12929.1"/>
    </source>
</evidence>
<dbReference type="Pfam" id="PF01812">
    <property type="entry name" value="5-FTHF_cyc-lig"/>
    <property type="match status" value="1"/>
</dbReference>
<comment type="caution">
    <text evidence="5">The sequence shown here is derived from an EMBL/GenBank/DDBJ whole genome shotgun (WGS) entry which is preliminary data.</text>
</comment>
<gene>
    <name evidence="5" type="ORF">L196_07194</name>
</gene>
<keyword evidence="6" id="KW-1185">Reference proteome</keyword>
<dbReference type="SUPFAM" id="SSF100950">
    <property type="entry name" value="NagB/RpiA/CoA transferase-like"/>
    <property type="match status" value="1"/>
</dbReference>
<accession>A0AB33Z0P9</accession>
<dbReference type="EC" id="6.3.3.2" evidence="4"/>
<dbReference type="InterPro" id="IPR037171">
    <property type="entry name" value="NagB/RpiA_transferase-like"/>
</dbReference>
<keyword evidence="4" id="KW-0479">Metal-binding</keyword>
<dbReference type="PANTHER" id="PTHR23407:SF1">
    <property type="entry name" value="5-FORMYLTETRAHYDROFOLATE CYCLO-LIGASE"/>
    <property type="match status" value="1"/>
</dbReference>
<dbReference type="GO" id="GO:0046872">
    <property type="term" value="F:metal ion binding"/>
    <property type="evidence" value="ECO:0007669"/>
    <property type="project" value="UniProtKB-KW"/>
</dbReference>
<name>A0AB33Z0P9_9GAMM</name>
<sequence>MENNRFNIPEPAKQLYLPAKLLTSILIPLVGFDQLGHRIGMGGGYYDRTLNFMLSPACKKKPLLVGIAYSLQMVDTIKPEAWDVPLDAIVTELGVVCFSAKAKQRLLGDSSDAL</sequence>
<comment type="cofactor">
    <cofactor evidence="4">
        <name>Mg(2+)</name>
        <dbReference type="ChEBI" id="CHEBI:18420"/>
    </cofactor>
</comment>
<dbReference type="InterPro" id="IPR024185">
    <property type="entry name" value="FTHF_cligase-like_sf"/>
</dbReference>